<keyword evidence="5" id="KW-1185">Reference proteome</keyword>
<dbReference type="CDD" id="cd02440">
    <property type="entry name" value="AdoMet_MTases"/>
    <property type="match status" value="1"/>
</dbReference>
<sequence length="260" mass="28193">MGAVVKAVPTVLSGRTDRVAFAVGVSDTPTSDLFPRVRRVSENEALDRTRRDYDEVAELYDDMVRQGDQVIDALSAGMINAFADLVRAGGSVGAVVDAGCGPGQWTDHLDRAGIRAYGIDLSPAMIAIARRYRPDLRYEVGSMLRLDAGDESIAGILAHFSLIHTPPDLLPRVLTEFARVVEPGGPLLIGVQITDTADTNGWVPYDHRASPAYLWTLDALADRLREHDFAEIGRLRIVAPAPGKPPAGYLLARHDARSNE</sequence>
<dbReference type="PANTHER" id="PTHR43861:SF1">
    <property type="entry name" value="TRANS-ACONITATE 2-METHYLTRANSFERASE"/>
    <property type="match status" value="1"/>
</dbReference>
<dbReference type="SUPFAM" id="SSF53335">
    <property type="entry name" value="S-adenosyl-L-methionine-dependent methyltransferases"/>
    <property type="match status" value="1"/>
</dbReference>
<dbReference type="Pfam" id="PF13649">
    <property type="entry name" value="Methyltransf_25"/>
    <property type="match status" value="1"/>
</dbReference>
<keyword evidence="2" id="KW-0808">Transferase</keyword>
<dbReference type="Gene3D" id="3.40.50.150">
    <property type="entry name" value="Vaccinia Virus protein VP39"/>
    <property type="match status" value="1"/>
</dbReference>
<evidence type="ECO:0000256" key="1">
    <source>
        <dbReference type="ARBA" id="ARBA00022603"/>
    </source>
</evidence>
<gene>
    <name evidence="4" type="ORF">CryarDRAFT_3455</name>
</gene>
<dbReference type="InterPro" id="IPR041698">
    <property type="entry name" value="Methyltransf_25"/>
</dbReference>
<evidence type="ECO:0000313" key="5">
    <source>
        <dbReference type="Proteomes" id="UP000021053"/>
    </source>
</evidence>
<protein>
    <submittedName>
        <fullName evidence="4">Methylase involved in ubiquinone/menaquinone biosynthesis</fullName>
    </submittedName>
</protein>
<keyword evidence="4" id="KW-0830">Ubiquinone</keyword>
<comment type="caution">
    <text evidence="4">The sequence shown here is derived from an EMBL/GenBank/DDBJ whole genome shotgun (WGS) entry which is preliminary data.</text>
</comment>
<proteinExistence type="predicted"/>
<evidence type="ECO:0000313" key="4">
    <source>
        <dbReference type="EMBL" id="EXG82289.1"/>
    </source>
</evidence>
<dbReference type="GO" id="GO:0008168">
    <property type="term" value="F:methyltransferase activity"/>
    <property type="evidence" value="ECO:0007669"/>
    <property type="project" value="UniProtKB-KW"/>
</dbReference>
<dbReference type="InterPro" id="IPR029063">
    <property type="entry name" value="SAM-dependent_MTases_sf"/>
</dbReference>
<reference evidence="4 5" key="1">
    <citation type="submission" date="2013-07" db="EMBL/GenBank/DDBJ databases">
        <authorList>
            <consortium name="DOE Joint Genome Institute"/>
            <person name="Eisen J."/>
            <person name="Huntemann M."/>
            <person name="Han J."/>
            <person name="Chen A."/>
            <person name="Kyrpides N."/>
            <person name="Mavromatis K."/>
            <person name="Markowitz V."/>
            <person name="Palaniappan K."/>
            <person name="Ivanova N."/>
            <person name="Schaumberg A."/>
            <person name="Pati A."/>
            <person name="Liolios K."/>
            <person name="Nordberg H.P."/>
            <person name="Cantor M.N."/>
            <person name="Hua S.X."/>
            <person name="Woyke T."/>
        </authorList>
    </citation>
    <scope>NUCLEOTIDE SEQUENCE [LARGE SCALE GENOMIC DNA]</scope>
    <source>
        <strain evidence="4 5">DSM 44712</strain>
    </source>
</reference>
<dbReference type="PANTHER" id="PTHR43861">
    <property type="entry name" value="TRANS-ACONITATE 2-METHYLTRANSFERASE-RELATED"/>
    <property type="match status" value="1"/>
</dbReference>
<dbReference type="HOGENOM" id="CLU_060397_1_1_11"/>
<evidence type="ECO:0000256" key="2">
    <source>
        <dbReference type="ARBA" id="ARBA00022679"/>
    </source>
</evidence>
<keyword evidence="1 4" id="KW-0489">Methyltransferase</keyword>
<organism evidence="4 5">
    <name type="scientific">Cryptosporangium arvum DSM 44712</name>
    <dbReference type="NCBI Taxonomy" id="927661"/>
    <lineage>
        <taxon>Bacteria</taxon>
        <taxon>Bacillati</taxon>
        <taxon>Actinomycetota</taxon>
        <taxon>Actinomycetes</taxon>
        <taxon>Cryptosporangiales</taxon>
        <taxon>Cryptosporangiaceae</taxon>
        <taxon>Cryptosporangium</taxon>
    </lineage>
</organism>
<accession>A0A010ZUE5</accession>
<name>A0A010ZUE5_9ACTN</name>
<dbReference type="EMBL" id="JFBT01000001">
    <property type="protein sequence ID" value="EXG82289.1"/>
    <property type="molecule type" value="Genomic_DNA"/>
</dbReference>
<dbReference type="GO" id="GO:0032259">
    <property type="term" value="P:methylation"/>
    <property type="evidence" value="ECO:0007669"/>
    <property type="project" value="UniProtKB-KW"/>
</dbReference>
<evidence type="ECO:0000259" key="3">
    <source>
        <dbReference type="Pfam" id="PF13649"/>
    </source>
</evidence>
<dbReference type="AlphaFoldDB" id="A0A010ZUE5"/>
<dbReference type="Proteomes" id="UP000021053">
    <property type="component" value="Unassembled WGS sequence"/>
</dbReference>
<feature type="domain" description="Methyltransferase" evidence="3">
    <location>
        <begin position="95"/>
        <end position="185"/>
    </location>
</feature>